<proteinExistence type="predicted"/>
<feature type="transmembrane region" description="Helical" evidence="5">
    <location>
        <begin position="61"/>
        <end position="81"/>
    </location>
</feature>
<dbReference type="EMBL" id="JAUDUY010000003">
    <property type="protein sequence ID" value="MDM9631256.1"/>
    <property type="molecule type" value="Genomic_DNA"/>
</dbReference>
<accession>A0ABT7WEB6</accession>
<evidence type="ECO:0000256" key="2">
    <source>
        <dbReference type="ARBA" id="ARBA00022692"/>
    </source>
</evidence>
<sequence>MSIVDIILGGLLLFGLYKGWRNGVFVEIASVVALIAAFYGTIHFSYITAGYLSEQLDWNETFIKISAFVITFLAILIGVNLLGKLLSKAADFAMLGFLNRIAGGIFGIVKVAIILGVLMSFLERANQPLDLLAPDAFEQSILYKPIKDSGSLIFSGILEPEFLHDKKSFL</sequence>
<evidence type="ECO:0000256" key="5">
    <source>
        <dbReference type="SAM" id="Phobius"/>
    </source>
</evidence>
<dbReference type="Pfam" id="PF02674">
    <property type="entry name" value="Colicin_V"/>
    <property type="match status" value="1"/>
</dbReference>
<dbReference type="RefSeq" id="WP_289724618.1">
    <property type="nucleotide sequence ID" value="NZ_JAUDUY010000003.1"/>
</dbReference>
<gene>
    <name evidence="6" type="ORF">QU605_07235</name>
</gene>
<feature type="transmembrane region" description="Helical" evidence="5">
    <location>
        <begin position="101"/>
        <end position="122"/>
    </location>
</feature>
<keyword evidence="7" id="KW-1185">Reference proteome</keyword>
<evidence type="ECO:0000313" key="6">
    <source>
        <dbReference type="EMBL" id="MDM9631256.1"/>
    </source>
</evidence>
<protein>
    <submittedName>
        <fullName evidence="6">CvpA family protein</fullName>
    </submittedName>
</protein>
<feature type="transmembrane region" description="Helical" evidence="5">
    <location>
        <begin position="24"/>
        <end position="49"/>
    </location>
</feature>
<organism evidence="6 7">
    <name type="scientific">Robiginitalea aurantiaca</name>
    <dbReference type="NCBI Taxonomy" id="3056915"/>
    <lineage>
        <taxon>Bacteria</taxon>
        <taxon>Pseudomonadati</taxon>
        <taxon>Bacteroidota</taxon>
        <taxon>Flavobacteriia</taxon>
        <taxon>Flavobacteriales</taxon>
        <taxon>Flavobacteriaceae</taxon>
        <taxon>Robiginitalea</taxon>
    </lineage>
</organism>
<name>A0ABT7WEB6_9FLAO</name>
<evidence type="ECO:0000256" key="4">
    <source>
        <dbReference type="ARBA" id="ARBA00023136"/>
    </source>
</evidence>
<dbReference type="InterPro" id="IPR003825">
    <property type="entry name" value="Colicin-V_CvpA"/>
</dbReference>
<keyword evidence="4 5" id="KW-0472">Membrane</keyword>
<reference evidence="6" key="1">
    <citation type="submission" date="2023-06" db="EMBL/GenBank/DDBJ databases">
        <title>Robiginitalea aurantiacus sp. nov. and Algoriphagus sediminis sp. nov., isolated from coastal sediment.</title>
        <authorList>
            <person name="Zhou Z.Y."/>
            <person name="An J."/>
            <person name="Jia Y.W."/>
            <person name="Du Z.J."/>
        </authorList>
    </citation>
    <scope>NUCLEOTIDE SEQUENCE</scope>
    <source>
        <strain evidence="6">M39</strain>
    </source>
</reference>
<comment type="caution">
    <text evidence="6">The sequence shown here is derived from an EMBL/GenBank/DDBJ whole genome shotgun (WGS) entry which is preliminary data.</text>
</comment>
<dbReference type="PANTHER" id="PTHR37306:SF1">
    <property type="entry name" value="COLICIN V PRODUCTION PROTEIN"/>
    <property type="match status" value="1"/>
</dbReference>
<dbReference type="PANTHER" id="PTHR37306">
    <property type="entry name" value="COLICIN V PRODUCTION PROTEIN"/>
    <property type="match status" value="1"/>
</dbReference>
<evidence type="ECO:0000256" key="3">
    <source>
        <dbReference type="ARBA" id="ARBA00022989"/>
    </source>
</evidence>
<comment type="subcellular location">
    <subcellularLocation>
        <location evidence="1">Membrane</location>
        <topology evidence="1">Multi-pass membrane protein</topology>
    </subcellularLocation>
</comment>
<evidence type="ECO:0000256" key="1">
    <source>
        <dbReference type="ARBA" id="ARBA00004141"/>
    </source>
</evidence>
<keyword evidence="3 5" id="KW-1133">Transmembrane helix</keyword>
<keyword evidence="2 5" id="KW-0812">Transmembrane</keyword>
<dbReference type="Proteomes" id="UP001174839">
    <property type="component" value="Unassembled WGS sequence"/>
</dbReference>
<evidence type="ECO:0000313" key="7">
    <source>
        <dbReference type="Proteomes" id="UP001174839"/>
    </source>
</evidence>